<evidence type="ECO:0000256" key="5">
    <source>
        <dbReference type="HAMAP-Rule" id="MF_00371"/>
    </source>
</evidence>
<reference evidence="8 10" key="1">
    <citation type="submission" date="2016-04" db="EMBL/GenBank/DDBJ databases">
        <title>Genome sequence of Methanosphaera cuniculi DSM 4103.</title>
        <authorList>
            <person name="Poehlein A."/>
            <person name="Seedorf H."/>
            <person name="Daniel R."/>
        </authorList>
    </citation>
    <scope>NUCLEOTIDE SEQUENCE [LARGE SCALE GENOMIC DNA]</scope>
    <source>
        <strain evidence="8 10">DSM 4103</strain>
    </source>
</reference>
<evidence type="ECO:0000313" key="9">
    <source>
        <dbReference type="Proteomes" id="UP000217528"/>
    </source>
</evidence>
<dbReference type="NCBIfam" id="NF001629">
    <property type="entry name" value="PRK00415.1"/>
    <property type="match status" value="1"/>
</dbReference>
<dbReference type="AlphaFoldDB" id="A0A2A2HG58"/>
<proteinExistence type="inferred from homology"/>
<protein>
    <recommendedName>
        <fullName evidence="5">Small ribosomal subunit protein eS27</fullName>
    </recommendedName>
</protein>
<dbReference type="PROSITE" id="PS01168">
    <property type="entry name" value="RIBOSOMAL_S27E"/>
    <property type="match status" value="1"/>
</dbReference>
<keyword evidence="9" id="KW-1185">Reference proteome</keyword>
<dbReference type="OrthoDB" id="5718at2157"/>
<name>A0A2A2HG58_9EURY</name>
<dbReference type="Gene3D" id="2.20.25.100">
    <property type="entry name" value="Zn-binding ribosomal proteins"/>
    <property type="match status" value="1"/>
</dbReference>
<evidence type="ECO:0000256" key="3">
    <source>
        <dbReference type="ARBA" id="ARBA00022980"/>
    </source>
</evidence>
<dbReference type="GO" id="GO:0003735">
    <property type="term" value="F:structural constituent of ribosome"/>
    <property type="evidence" value="ECO:0007669"/>
    <property type="project" value="InterPro"/>
</dbReference>
<comment type="caution">
    <text evidence="7">The sequence shown here is derived from an EMBL/GenBank/DDBJ whole genome shotgun (WGS) entry which is preliminary data.</text>
</comment>
<dbReference type="GO" id="GO:0006412">
    <property type="term" value="P:translation"/>
    <property type="evidence" value="ECO:0007669"/>
    <property type="project" value="UniProtKB-UniRule"/>
</dbReference>
<evidence type="ECO:0000256" key="1">
    <source>
        <dbReference type="ARBA" id="ARBA00010919"/>
    </source>
</evidence>
<keyword evidence="3 5" id="KW-0689">Ribosomal protein</keyword>
<reference evidence="7 9" key="2">
    <citation type="journal article" date="2017" name="BMC Genomics">
        <title>Genomic analysis of methanogenic archaea reveals a shift towards energy conservation.</title>
        <authorList>
            <person name="Gilmore S.P."/>
            <person name="Henske J.K."/>
            <person name="Sexton J.A."/>
            <person name="Solomon K.V."/>
            <person name="Seppala S."/>
            <person name="Yoo J.I."/>
            <person name="Huyett L.M."/>
            <person name="Pressman A."/>
            <person name="Cogan J.Z."/>
            <person name="Kivenson V."/>
            <person name="Peng X."/>
            <person name="Tan Y."/>
            <person name="Valentine D.L."/>
            <person name="O'Malley M.A."/>
        </authorList>
    </citation>
    <scope>NUCLEOTIDE SEQUENCE [LARGE SCALE GENOMIC DNA]</scope>
    <source>
        <strain evidence="7 9">1R-7</strain>
    </source>
</reference>
<dbReference type="InterPro" id="IPR011332">
    <property type="entry name" value="Ribosomal_zn-bd"/>
</dbReference>
<evidence type="ECO:0000313" key="10">
    <source>
        <dbReference type="Proteomes" id="UP000246004"/>
    </source>
</evidence>
<comment type="cofactor">
    <cofactor evidence="5 6">
        <name>Zn(2+)</name>
        <dbReference type="ChEBI" id="CHEBI:29105"/>
    </cofactor>
    <text evidence="5 6">Binds 1 zinc ion per subunit.</text>
</comment>
<dbReference type="GO" id="GO:0005840">
    <property type="term" value="C:ribosome"/>
    <property type="evidence" value="ECO:0007669"/>
    <property type="project" value="UniProtKB-KW"/>
</dbReference>
<feature type="binding site" evidence="5">
    <location>
        <position position="35"/>
    </location>
    <ligand>
        <name>Zn(2+)</name>
        <dbReference type="ChEBI" id="CHEBI:29105"/>
    </ligand>
</feature>
<dbReference type="EMBL" id="LWMS01000020">
    <property type="protein sequence ID" value="PWL08372.1"/>
    <property type="molecule type" value="Genomic_DNA"/>
</dbReference>
<gene>
    <name evidence="5" type="primary">rps27e</name>
    <name evidence="7" type="ORF">ASJ82_03585</name>
    <name evidence="8" type="ORF">MSCUN_08110</name>
</gene>
<comment type="similarity">
    <text evidence="1 5 6">Belongs to the eukaryotic ribosomal protein eS27 family.</text>
</comment>
<evidence type="ECO:0000256" key="6">
    <source>
        <dbReference type="RuleBase" id="RU000671"/>
    </source>
</evidence>
<dbReference type="GO" id="GO:1990904">
    <property type="term" value="C:ribonucleoprotein complex"/>
    <property type="evidence" value="ECO:0007669"/>
    <property type="project" value="UniProtKB-KW"/>
</dbReference>
<evidence type="ECO:0000313" key="8">
    <source>
        <dbReference type="EMBL" id="PWL08372.1"/>
    </source>
</evidence>
<dbReference type="InterPro" id="IPR023407">
    <property type="entry name" value="Ribosomal_eS27_Zn-bd_dom_sf"/>
</dbReference>
<sequence length="59" mass="6450">MAKQESNFLKVKCGDCENTQIIFDHAASTVKCVVCGKTLVEPKGGRSKICAQILEVLEH</sequence>
<keyword evidence="2 5" id="KW-0862">Zinc</keyword>
<dbReference type="InterPro" id="IPR000592">
    <property type="entry name" value="Ribosomal_eS27"/>
</dbReference>
<evidence type="ECO:0000256" key="2">
    <source>
        <dbReference type="ARBA" id="ARBA00022833"/>
    </source>
</evidence>
<feature type="zinc finger region" description="C4-type" evidence="5">
    <location>
        <begin position="13"/>
        <end position="35"/>
    </location>
</feature>
<keyword evidence="5 6" id="KW-0479">Metal-binding</keyword>
<dbReference type="SUPFAM" id="SSF57829">
    <property type="entry name" value="Zn-binding ribosomal proteins"/>
    <property type="match status" value="1"/>
</dbReference>
<organism evidence="7 9">
    <name type="scientific">Methanosphaera cuniculi</name>
    <dbReference type="NCBI Taxonomy" id="1077256"/>
    <lineage>
        <taxon>Archaea</taxon>
        <taxon>Methanobacteriati</taxon>
        <taxon>Methanobacteriota</taxon>
        <taxon>Methanomada group</taxon>
        <taxon>Methanobacteria</taxon>
        <taxon>Methanobacteriales</taxon>
        <taxon>Methanobacteriaceae</taxon>
        <taxon>Methanosphaera</taxon>
    </lineage>
</organism>
<evidence type="ECO:0000256" key="4">
    <source>
        <dbReference type="ARBA" id="ARBA00023274"/>
    </source>
</evidence>
<comment type="subunit">
    <text evidence="5">Part of the 30S ribosomal subunit.</text>
</comment>
<dbReference type="Proteomes" id="UP000217528">
    <property type="component" value="Unassembled WGS sequence"/>
</dbReference>
<dbReference type="HAMAP" id="MF_00371">
    <property type="entry name" value="Ribosomal_eS27"/>
    <property type="match status" value="1"/>
</dbReference>
<accession>A0A2A2HG58</accession>
<feature type="binding site" evidence="5">
    <location>
        <position position="13"/>
    </location>
    <ligand>
        <name>Zn(2+)</name>
        <dbReference type="ChEBI" id="CHEBI:29105"/>
    </ligand>
</feature>
<dbReference type="EMBL" id="LMVN01000001">
    <property type="protein sequence ID" value="PAV08280.1"/>
    <property type="molecule type" value="Genomic_DNA"/>
</dbReference>
<dbReference type="Pfam" id="PF01667">
    <property type="entry name" value="Ribosomal_S27e"/>
    <property type="match status" value="1"/>
</dbReference>
<dbReference type="GO" id="GO:0008270">
    <property type="term" value="F:zinc ion binding"/>
    <property type="evidence" value="ECO:0007669"/>
    <property type="project" value="UniProtKB-UniRule"/>
</dbReference>
<keyword evidence="4 5" id="KW-0687">Ribonucleoprotein</keyword>
<evidence type="ECO:0000313" key="7">
    <source>
        <dbReference type="EMBL" id="PAV08280.1"/>
    </source>
</evidence>
<feature type="binding site" evidence="5">
    <location>
        <position position="16"/>
    </location>
    <ligand>
        <name>Zn(2+)</name>
        <dbReference type="ChEBI" id="CHEBI:29105"/>
    </ligand>
</feature>
<dbReference type="Proteomes" id="UP000246004">
    <property type="component" value="Unassembled WGS sequence"/>
</dbReference>
<dbReference type="RefSeq" id="WP_095607934.1">
    <property type="nucleotide sequence ID" value="NZ_CANQEZ010000001.1"/>
</dbReference>
<keyword evidence="5 6" id="KW-0863">Zinc-finger</keyword>
<feature type="binding site" evidence="5">
    <location>
        <position position="32"/>
    </location>
    <ligand>
        <name>Zn(2+)</name>
        <dbReference type="ChEBI" id="CHEBI:29105"/>
    </ligand>
</feature>